<dbReference type="Proteomes" id="UP001324634">
    <property type="component" value="Chromosome"/>
</dbReference>
<dbReference type="EMBL" id="CP139487">
    <property type="protein sequence ID" value="WPU64461.1"/>
    <property type="molecule type" value="Genomic_DNA"/>
</dbReference>
<name>A0AAX4HMK5_9BACT</name>
<feature type="transmembrane region" description="Helical" evidence="1">
    <location>
        <begin position="185"/>
        <end position="200"/>
    </location>
</feature>
<sequence length="275" mass="32229">MFEGNLLKNVKYYGAYQLLYVVIVIILTSIGAFFHFLLDHEISIVESWLHNNHWEILIFGKLLSLFLLNRWFKVRLYQLKSIRELIRELVRWPEPKAIIISFFMIASYLSLSGVVYTGQNLGYWYYHLASFLGLFLFFGIEFIVIAYLDDVLNQKEQPSLGWLSLIYTVFFSAGFRLSVPDYYELLPYVVLCFSTLMYLSGKSFKSWSNVVCFLVVFVAPMGSLFGMDPVWGDDFSPFTVKTKLNLAFLAAIWMVSFCYYKYRDQIVISTRKLLR</sequence>
<feature type="transmembrane region" description="Helical" evidence="1">
    <location>
        <begin position="207"/>
        <end position="226"/>
    </location>
</feature>
<feature type="transmembrane region" description="Helical" evidence="1">
    <location>
        <begin position="246"/>
        <end position="262"/>
    </location>
</feature>
<accession>A0AAX4HMK5</accession>
<gene>
    <name evidence="2" type="ORF">SOO65_17340</name>
</gene>
<keyword evidence="1" id="KW-0812">Transmembrane</keyword>
<feature type="transmembrane region" description="Helical" evidence="1">
    <location>
        <begin position="12"/>
        <end position="36"/>
    </location>
</feature>
<organism evidence="2 3">
    <name type="scientific">Peredibacter starrii</name>
    <dbReference type="NCBI Taxonomy" id="28202"/>
    <lineage>
        <taxon>Bacteria</taxon>
        <taxon>Pseudomonadati</taxon>
        <taxon>Bdellovibrionota</taxon>
        <taxon>Bacteriovoracia</taxon>
        <taxon>Bacteriovoracales</taxon>
        <taxon>Bacteriovoracaceae</taxon>
        <taxon>Peredibacter</taxon>
    </lineage>
</organism>
<keyword evidence="3" id="KW-1185">Reference proteome</keyword>
<keyword evidence="1" id="KW-0472">Membrane</keyword>
<dbReference type="RefSeq" id="WP_321393313.1">
    <property type="nucleotide sequence ID" value="NZ_CP139487.1"/>
</dbReference>
<evidence type="ECO:0000256" key="1">
    <source>
        <dbReference type="SAM" id="Phobius"/>
    </source>
</evidence>
<feature type="transmembrane region" description="Helical" evidence="1">
    <location>
        <begin position="97"/>
        <end position="118"/>
    </location>
</feature>
<dbReference type="KEGG" id="psti:SOO65_17340"/>
<keyword evidence="1" id="KW-1133">Transmembrane helix</keyword>
<proteinExistence type="predicted"/>
<feature type="transmembrane region" description="Helical" evidence="1">
    <location>
        <begin position="56"/>
        <end position="76"/>
    </location>
</feature>
<dbReference type="AlphaFoldDB" id="A0AAX4HMK5"/>
<feature type="transmembrane region" description="Helical" evidence="1">
    <location>
        <begin position="124"/>
        <end position="148"/>
    </location>
</feature>
<evidence type="ECO:0000313" key="3">
    <source>
        <dbReference type="Proteomes" id="UP001324634"/>
    </source>
</evidence>
<reference evidence="2 3" key="1">
    <citation type="submission" date="2023-11" db="EMBL/GenBank/DDBJ databases">
        <title>Peredibacter starrii A3.12.</title>
        <authorList>
            <person name="Mitchell R.J."/>
        </authorList>
    </citation>
    <scope>NUCLEOTIDE SEQUENCE [LARGE SCALE GENOMIC DNA]</scope>
    <source>
        <strain evidence="2 3">A3.12</strain>
    </source>
</reference>
<feature type="transmembrane region" description="Helical" evidence="1">
    <location>
        <begin position="160"/>
        <end position="179"/>
    </location>
</feature>
<evidence type="ECO:0000313" key="2">
    <source>
        <dbReference type="EMBL" id="WPU64461.1"/>
    </source>
</evidence>
<protein>
    <submittedName>
        <fullName evidence="2">Uncharacterized protein</fullName>
    </submittedName>
</protein>